<evidence type="ECO:0000313" key="3">
    <source>
        <dbReference type="Proteomes" id="UP000801492"/>
    </source>
</evidence>
<gene>
    <name evidence="2" type="ORF">ILUMI_25266</name>
</gene>
<dbReference type="InterPro" id="IPR029070">
    <property type="entry name" value="Chitinase_insertion_sf"/>
</dbReference>
<dbReference type="PANTHER" id="PTHR11177">
    <property type="entry name" value="CHITINASE"/>
    <property type="match status" value="1"/>
</dbReference>
<sequence>MLGYNEICEMQMGGHWTVVWNEEQKIPYAYFGDQWVGYDNPLSVAVKANFAKEQNLGGLMIWSIETDDFRGMCGAKYPILSTINSNL</sequence>
<dbReference type="EMBL" id="VTPC01090888">
    <property type="protein sequence ID" value="KAF2880908.1"/>
    <property type="molecule type" value="Genomic_DNA"/>
</dbReference>
<evidence type="ECO:0000259" key="1">
    <source>
        <dbReference type="PROSITE" id="PS51910"/>
    </source>
</evidence>
<dbReference type="Pfam" id="PF00704">
    <property type="entry name" value="Glyco_hydro_18"/>
    <property type="match status" value="1"/>
</dbReference>
<dbReference type="PROSITE" id="PS51910">
    <property type="entry name" value="GH18_2"/>
    <property type="match status" value="1"/>
</dbReference>
<protein>
    <recommendedName>
        <fullName evidence="1">GH18 domain-containing protein</fullName>
    </recommendedName>
</protein>
<dbReference type="GO" id="GO:0005576">
    <property type="term" value="C:extracellular region"/>
    <property type="evidence" value="ECO:0007669"/>
    <property type="project" value="TreeGrafter"/>
</dbReference>
<dbReference type="InterPro" id="IPR017853">
    <property type="entry name" value="GH"/>
</dbReference>
<dbReference type="GO" id="GO:0006032">
    <property type="term" value="P:chitin catabolic process"/>
    <property type="evidence" value="ECO:0007669"/>
    <property type="project" value="TreeGrafter"/>
</dbReference>
<dbReference type="InterPro" id="IPR050314">
    <property type="entry name" value="Glycosyl_Hydrlase_18"/>
</dbReference>
<reference evidence="2" key="1">
    <citation type="submission" date="2019-08" db="EMBL/GenBank/DDBJ databases">
        <title>The genome of the North American firefly Photinus pyralis.</title>
        <authorList>
            <consortium name="Photinus pyralis genome working group"/>
            <person name="Fallon T.R."/>
            <person name="Sander Lower S.E."/>
            <person name="Weng J.-K."/>
        </authorList>
    </citation>
    <scope>NUCLEOTIDE SEQUENCE</scope>
    <source>
        <strain evidence="2">TRF0915ILg1</strain>
        <tissue evidence="2">Whole body</tissue>
    </source>
</reference>
<dbReference type="PANTHER" id="PTHR11177:SF360">
    <property type="entry name" value="CHITINASE 4-RELATED"/>
    <property type="match status" value="1"/>
</dbReference>
<dbReference type="GO" id="GO:0008061">
    <property type="term" value="F:chitin binding"/>
    <property type="evidence" value="ECO:0007669"/>
    <property type="project" value="TreeGrafter"/>
</dbReference>
<dbReference type="SUPFAM" id="SSF51445">
    <property type="entry name" value="(Trans)glycosidases"/>
    <property type="match status" value="1"/>
</dbReference>
<dbReference type="InterPro" id="IPR001223">
    <property type="entry name" value="Glyco_hydro18_cat"/>
</dbReference>
<evidence type="ECO:0000313" key="2">
    <source>
        <dbReference type="EMBL" id="KAF2880908.1"/>
    </source>
</evidence>
<keyword evidence="3" id="KW-1185">Reference proteome</keyword>
<dbReference type="GO" id="GO:0005975">
    <property type="term" value="P:carbohydrate metabolic process"/>
    <property type="evidence" value="ECO:0007669"/>
    <property type="project" value="InterPro"/>
</dbReference>
<dbReference type="SUPFAM" id="SSF54556">
    <property type="entry name" value="Chitinase insertion domain"/>
    <property type="match status" value="1"/>
</dbReference>
<dbReference type="AlphaFoldDB" id="A0A8K0CAB2"/>
<dbReference type="OrthoDB" id="7281605at2759"/>
<proteinExistence type="predicted"/>
<accession>A0A8K0CAB2</accession>
<feature type="domain" description="GH18" evidence="1">
    <location>
        <begin position="1"/>
        <end position="87"/>
    </location>
</feature>
<dbReference type="GO" id="GO:0004568">
    <property type="term" value="F:chitinase activity"/>
    <property type="evidence" value="ECO:0007669"/>
    <property type="project" value="TreeGrafter"/>
</dbReference>
<organism evidence="2 3">
    <name type="scientific">Ignelater luminosus</name>
    <name type="common">Cucubano</name>
    <name type="synonym">Pyrophorus luminosus</name>
    <dbReference type="NCBI Taxonomy" id="2038154"/>
    <lineage>
        <taxon>Eukaryota</taxon>
        <taxon>Metazoa</taxon>
        <taxon>Ecdysozoa</taxon>
        <taxon>Arthropoda</taxon>
        <taxon>Hexapoda</taxon>
        <taxon>Insecta</taxon>
        <taxon>Pterygota</taxon>
        <taxon>Neoptera</taxon>
        <taxon>Endopterygota</taxon>
        <taxon>Coleoptera</taxon>
        <taxon>Polyphaga</taxon>
        <taxon>Elateriformia</taxon>
        <taxon>Elateroidea</taxon>
        <taxon>Elateridae</taxon>
        <taxon>Agrypninae</taxon>
        <taxon>Pyrophorini</taxon>
        <taxon>Ignelater</taxon>
    </lineage>
</organism>
<dbReference type="Gene3D" id="3.20.20.80">
    <property type="entry name" value="Glycosidases"/>
    <property type="match status" value="1"/>
</dbReference>
<dbReference type="Proteomes" id="UP000801492">
    <property type="component" value="Unassembled WGS sequence"/>
</dbReference>
<name>A0A8K0CAB2_IGNLU</name>
<comment type="caution">
    <text evidence="2">The sequence shown here is derived from an EMBL/GenBank/DDBJ whole genome shotgun (WGS) entry which is preliminary data.</text>
</comment>